<protein>
    <submittedName>
        <fullName evidence="1">Uncharacterized protein</fullName>
    </submittedName>
</protein>
<sequence length="132" mass="14092">MSSPASVSTVLVTLLTVASTLSGCSSDPQEAYCERVADHQDELTEVAASEDEDALFAALPPYRDLQEHAPSDIEDEWTHVVTALEALESAVDGGAEDRIERASEELGSRRTIEAMAALEQHALDVCGTPLAH</sequence>
<dbReference type="KEGG" id="nsn:EXE58_16985"/>
<accession>A0A4P7IKP5</accession>
<gene>
    <name evidence="1" type="ORF">EXE58_16985</name>
</gene>
<proteinExistence type="predicted"/>
<dbReference type="AlphaFoldDB" id="A0A4P7IKP5"/>
<keyword evidence="2" id="KW-1185">Reference proteome</keyword>
<evidence type="ECO:0000313" key="2">
    <source>
        <dbReference type="Proteomes" id="UP000294853"/>
    </source>
</evidence>
<dbReference type="OrthoDB" id="3790593at2"/>
<reference evidence="1 2" key="1">
    <citation type="submission" date="2019-03" db="EMBL/GenBank/DDBJ databases">
        <title>Three New Species of Nocardioides, Nocardioides euryhalodurans sp. nov., Nocardioides seonyuensis sp. nov. and Nocardioides eburneoflavus sp. nov. Iolated from Soil.</title>
        <authorList>
            <person name="Roh S.G."/>
            <person name="Lee C."/>
            <person name="Kim M.-K."/>
            <person name="Kim S.B."/>
        </authorList>
    </citation>
    <scope>NUCLEOTIDE SEQUENCE [LARGE SCALE GENOMIC DNA]</scope>
    <source>
        <strain evidence="1 2">MMS17-SY207-3</strain>
    </source>
</reference>
<organism evidence="1 2">
    <name type="scientific">Nocardioides seonyuensis</name>
    <dbReference type="NCBI Taxonomy" id="2518371"/>
    <lineage>
        <taxon>Bacteria</taxon>
        <taxon>Bacillati</taxon>
        <taxon>Actinomycetota</taxon>
        <taxon>Actinomycetes</taxon>
        <taxon>Propionibacteriales</taxon>
        <taxon>Nocardioidaceae</taxon>
        <taxon>Nocardioides</taxon>
    </lineage>
</organism>
<dbReference type="RefSeq" id="WP_135268952.1">
    <property type="nucleotide sequence ID" value="NZ_CP038436.1"/>
</dbReference>
<name>A0A4P7IKP5_9ACTN</name>
<dbReference type="Proteomes" id="UP000294853">
    <property type="component" value="Chromosome"/>
</dbReference>
<dbReference type="EMBL" id="CP038436">
    <property type="protein sequence ID" value="QBX56967.1"/>
    <property type="molecule type" value="Genomic_DNA"/>
</dbReference>
<evidence type="ECO:0000313" key="1">
    <source>
        <dbReference type="EMBL" id="QBX56967.1"/>
    </source>
</evidence>